<sequence length="136" mass="14851">MKSSPDAVAAALAAGLGAIRSHVAKLLLSLQDFTITSACPFRGETMKYLPLVISATLLALPQPAAAIPRTEKAILAQIEICRTSLEMVRDGASDDEETDYLVAQLERNGWDEETDLDDLMLVCIFFKQGWLHSQSE</sequence>
<dbReference type="EMBL" id="WTYM01000023">
    <property type="protein sequence ID" value="MXO58329.1"/>
    <property type="molecule type" value="Genomic_DNA"/>
</dbReference>
<reference evidence="1 2" key="1">
    <citation type="submission" date="2019-12" db="EMBL/GenBank/DDBJ databases">
        <title>Genomic-based taxomic classification of the family Erythrobacteraceae.</title>
        <authorList>
            <person name="Xu L."/>
        </authorList>
    </citation>
    <scope>NUCLEOTIDE SEQUENCE [LARGE SCALE GENOMIC DNA]</scope>
    <source>
        <strain evidence="1 2">MCCC 1K01500</strain>
    </source>
</reference>
<organism evidence="1 2">
    <name type="scientific">Croceibacterium salegens</name>
    <dbReference type="NCBI Taxonomy" id="1737568"/>
    <lineage>
        <taxon>Bacteria</taxon>
        <taxon>Pseudomonadati</taxon>
        <taxon>Pseudomonadota</taxon>
        <taxon>Alphaproteobacteria</taxon>
        <taxon>Sphingomonadales</taxon>
        <taxon>Erythrobacteraceae</taxon>
        <taxon>Croceibacterium</taxon>
    </lineage>
</organism>
<proteinExistence type="predicted"/>
<dbReference type="Proteomes" id="UP000433652">
    <property type="component" value="Unassembled WGS sequence"/>
</dbReference>
<dbReference type="RefSeq" id="WP_159791692.1">
    <property type="nucleotide sequence ID" value="NZ_WTYM01000023.1"/>
</dbReference>
<protein>
    <submittedName>
        <fullName evidence="1">Uncharacterized protein</fullName>
    </submittedName>
</protein>
<evidence type="ECO:0000313" key="1">
    <source>
        <dbReference type="EMBL" id="MXO58329.1"/>
    </source>
</evidence>
<evidence type="ECO:0000313" key="2">
    <source>
        <dbReference type="Proteomes" id="UP000433652"/>
    </source>
</evidence>
<comment type="caution">
    <text evidence="1">The sequence shown here is derived from an EMBL/GenBank/DDBJ whole genome shotgun (WGS) entry which is preliminary data.</text>
</comment>
<accession>A0A6I4SRZ4</accession>
<gene>
    <name evidence="1" type="ORF">GRI89_02060</name>
</gene>
<name>A0A6I4SRZ4_9SPHN</name>
<keyword evidence="2" id="KW-1185">Reference proteome</keyword>
<dbReference type="AlphaFoldDB" id="A0A6I4SRZ4"/>